<evidence type="ECO:0000313" key="2">
    <source>
        <dbReference type="EMBL" id="MET3660973.1"/>
    </source>
</evidence>
<proteinExistence type="predicted"/>
<name>A0ABV2KIR1_9HYPH</name>
<dbReference type="GO" id="GO:0016740">
    <property type="term" value="F:transferase activity"/>
    <property type="evidence" value="ECO:0007669"/>
    <property type="project" value="UniProtKB-KW"/>
</dbReference>
<organism evidence="2 3">
    <name type="scientific">Aquamicrobium ahrensii</name>
    <dbReference type="NCBI Taxonomy" id="469551"/>
    <lineage>
        <taxon>Bacteria</taxon>
        <taxon>Pseudomonadati</taxon>
        <taxon>Pseudomonadota</taxon>
        <taxon>Alphaproteobacteria</taxon>
        <taxon>Hyphomicrobiales</taxon>
        <taxon>Phyllobacteriaceae</taxon>
        <taxon>Aquamicrobium</taxon>
    </lineage>
</organism>
<evidence type="ECO:0000259" key="1">
    <source>
        <dbReference type="Pfam" id="PF01755"/>
    </source>
</evidence>
<dbReference type="EMBL" id="JBEPMN010000003">
    <property type="protein sequence ID" value="MET3660973.1"/>
    <property type="molecule type" value="Genomic_DNA"/>
</dbReference>
<feature type="domain" description="Glycosyl transferase family 25" evidence="1">
    <location>
        <begin position="2"/>
        <end position="174"/>
    </location>
</feature>
<dbReference type="CDD" id="cd06532">
    <property type="entry name" value="Glyco_transf_25"/>
    <property type="match status" value="1"/>
</dbReference>
<evidence type="ECO:0000313" key="3">
    <source>
        <dbReference type="Proteomes" id="UP001549143"/>
    </source>
</evidence>
<keyword evidence="3" id="KW-1185">Reference proteome</keyword>
<dbReference type="Proteomes" id="UP001549143">
    <property type="component" value="Unassembled WGS sequence"/>
</dbReference>
<gene>
    <name evidence="2" type="ORF">ABID44_001288</name>
</gene>
<dbReference type="InterPro" id="IPR002654">
    <property type="entry name" value="Glyco_trans_25"/>
</dbReference>
<keyword evidence="2" id="KW-0808">Transferase</keyword>
<comment type="caution">
    <text evidence="2">The sequence shown here is derived from an EMBL/GenBank/DDBJ whole genome shotgun (WGS) entry which is preliminary data.</text>
</comment>
<sequence>MKVYYINLDRSPERRAWFTRQTDALGLDLVRVSAVDGRELPAAELDHWRKLSEGHKALSAGEIGCFLSHRKAWGAVLAGNEKWAFVAEDDIHFSRNAAAFLSDDSWIPAQAGLVKAETDLRRHEFSPASWPAPCGHELRRLKASHLGTGGYFLTPATAAHLLAFTERRCEAIDGLLFATGYMRQHKLEVLQILPAICIQDVYLDEHMDTAILESIVDKERVEGRVATKKRTMTPFTKLTREVRRVLMQVSNIFRRAYLRLARKSVFKLIDFDGR</sequence>
<accession>A0ABV2KIR1</accession>
<dbReference type="RefSeq" id="WP_354150859.1">
    <property type="nucleotide sequence ID" value="NZ_JBEPMN010000003.1"/>
</dbReference>
<reference evidence="2 3" key="1">
    <citation type="submission" date="2024-06" db="EMBL/GenBank/DDBJ databases">
        <title>Genomic Encyclopedia of Type Strains, Phase IV (KMG-IV): sequencing the most valuable type-strain genomes for metagenomic binning, comparative biology and taxonomic classification.</title>
        <authorList>
            <person name="Goeker M."/>
        </authorList>
    </citation>
    <scope>NUCLEOTIDE SEQUENCE [LARGE SCALE GENOMIC DNA]</scope>
    <source>
        <strain evidence="2 3">DSM 19730</strain>
    </source>
</reference>
<protein>
    <submittedName>
        <fullName evidence="2">Glycosyl transferase family 25</fullName>
    </submittedName>
</protein>
<dbReference type="Pfam" id="PF01755">
    <property type="entry name" value="Glyco_transf_25"/>
    <property type="match status" value="1"/>
</dbReference>